<dbReference type="InterPro" id="IPR013785">
    <property type="entry name" value="Aldolase_TIM"/>
</dbReference>
<keyword evidence="7 12" id="KW-0560">Oxidoreductase</keyword>
<dbReference type="GO" id="GO:0018580">
    <property type="term" value="F:nitronate monooxygenase activity"/>
    <property type="evidence" value="ECO:0007669"/>
    <property type="project" value="InterPro"/>
</dbReference>
<dbReference type="GO" id="GO:0009636">
    <property type="term" value="P:response to toxic substance"/>
    <property type="evidence" value="ECO:0007669"/>
    <property type="project" value="UniProtKB-KW"/>
</dbReference>
<comment type="cofactor">
    <cofactor evidence="1">
        <name>FMN</name>
        <dbReference type="ChEBI" id="CHEBI:58210"/>
    </cofactor>
</comment>
<proteinExistence type="inferred from homology"/>
<name>A0A6J4JNX5_9PROT</name>
<keyword evidence="8" id="KW-0503">Monooxygenase</keyword>
<organism evidence="12">
    <name type="scientific">uncultured Acetobacteraceae bacterium</name>
    <dbReference type="NCBI Taxonomy" id="169975"/>
    <lineage>
        <taxon>Bacteria</taxon>
        <taxon>Pseudomonadati</taxon>
        <taxon>Pseudomonadota</taxon>
        <taxon>Alphaproteobacteria</taxon>
        <taxon>Acetobacterales</taxon>
        <taxon>Acetobacteraceae</taxon>
        <taxon>environmental samples</taxon>
    </lineage>
</organism>
<keyword evidence="3" id="KW-0216">Detoxification</keyword>
<comment type="similarity">
    <text evidence="2">Belongs to the nitronate monooxygenase family. NMO class I subfamily.</text>
</comment>
<dbReference type="EMBL" id="CADCTG010000306">
    <property type="protein sequence ID" value="CAA9283189.1"/>
    <property type="molecule type" value="Genomic_DNA"/>
</dbReference>
<dbReference type="CDD" id="cd04730">
    <property type="entry name" value="NPD_like"/>
    <property type="match status" value="1"/>
</dbReference>
<evidence type="ECO:0000256" key="7">
    <source>
        <dbReference type="ARBA" id="ARBA00023002"/>
    </source>
</evidence>
<dbReference type="PANTHER" id="PTHR42747:SF3">
    <property type="entry name" value="NITRONATE MONOOXYGENASE-RELATED"/>
    <property type="match status" value="1"/>
</dbReference>
<evidence type="ECO:0000256" key="2">
    <source>
        <dbReference type="ARBA" id="ARBA00009881"/>
    </source>
</evidence>
<evidence type="ECO:0000256" key="10">
    <source>
        <dbReference type="ARBA" id="ARBA00049401"/>
    </source>
</evidence>
<evidence type="ECO:0000256" key="11">
    <source>
        <dbReference type="ARBA" id="ARBA00067136"/>
    </source>
</evidence>
<keyword evidence="6" id="KW-0547">Nucleotide-binding</keyword>
<dbReference type="Gene3D" id="3.20.20.70">
    <property type="entry name" value="Aldolase class I"/>
    <property type="match status" value="1"/>
</dbReference>
<evidence type="ECO:0000256" key="5">
    <source>
        <dbReference type="ARBA" id="ARBA00022643"/>
    </source>
</evidence>
<keyword evidence="4" id="KW-0285">Flavoprotein</keyword>
<keyword evidence="5" id="KW-0288">FMN</keyword>
<evidence type="ECO:0000256" key="6">
    <source>
        <dbReference type="ARBA" id="ARBA00022741"/>
    </source>
</evidence>
<evidence type="ECO:0000256" key="1">
    <source>
        <dbReference type="ARBA" id="ARBA00001917"/>
    </source>
</evidence>
<evidence type="ECO:0000256" key="4">
    <source>
        <dbReference type="ARBA" id="ARBA00022630"/>
    </source>
</evidence>
<reference evidence="12" key="1">
    <citation type="submission" date="2020-02" db="EMBL/GenBank/DDBJ databases">
        <authorList>
            <person name="Meier V. D."/>
        </authorList>
    </citation>
    <scope>NUCLEOTIDE SEQUENCE</scope>
    <source>
        <strain evidence="12">AVDCRST_MAG08</strain>
    </source>
</reference>
<gene>
    <name evidence="12" type="ORF">AVDCRST_MAG08-3985</name>
</gene>
<protein>
    <recommendedName>
        <fullName evidence="11">Nitronate monooxygenase</fullName>
    </recommendedName>
    <alternativeName>
        <fullName evidence="9">Propionate 3-nitronate monooxygenase</fullName>
    </alternativeName>
</protein>
<sequence length="357" mass="35956">MPTAARDRAEAFCSRFGLRAPILQAPMAGASPAPLAAAVANAGGMGALGALLTAPEGIRDWAAAFRGRSNGGFQINLWIPDAPPVRDAAHEARVRDVLSRVGGVPVPDAGPGPFLPDFGAQLDAIVETAPPVVSSIMGVFPPEVVSRIKARGIAWFANATTAAEARAAEAAGADAVVAQGAEAGGHRGSFEPGAAAAQNVGLFALLPQVADAVSVPVIAAGGVMDGRGVAAALTLGASAAQLGTAFLRCPEAAIHPAWAAALAGARPEDTVLTRAFSGRLARGIRNRVTEAFADGEVEAAPYPVQRALMAGVRAAAEKASDAGAMQTWAGQGAALARAEPAEAVVRWLWAEADALLP</sequence>
<dbReference type="Pfam" id="PF03060">
    <property type="entry name" value="NMO"/>
    <property type="match status" value="1"/>
</dbReference>
<dbReference type="InterPro" id="IPR004136">
    <property type="entry name" value="NMO"/>
</dbReference>
<comment type="catalytic activity">
    <reaction evidence="10">
        <text>3 propionate 3-nitronate + 3 O2 + H2O = 3 3-oxopropanoate + 2 nitrate + nitrite + H2O2 + 3 H(+)</text>
        <dbReference type="Rhea" id="RHEA:57332"/>
        <dbReference type="ChEBI" id="CHEBI:15377"/>
        <dbReference type="ChEBI" id="CHEBI:15378"/>
        <dbReference type="ChEBI" id="CHEBI:15379"/>
        <dbReference type="ChEBI" id="CHEBI:16240"/>
        <dbReference type="ChEBI" id="CHEBI:16301"/>
        <dbReference type="ChEBI" id="CHEBI:17632"/>
        <dbReference type="ChEBI" id="CHEBI:33190"/>
        <dbReference type="ChEBI" id="CHEBI:136067"/>
    </reaction>
</comment>
<dbReference type="AlphaFoldDB" id="A0A6J4JNX5"/>
<dbReference type="GO" id="GO:0000166">
    <property type="term" value="F:nucleotide binding"/>
    <property type="evidence" value="ECO:0007669"/>
    <property type="project" value="UniProtKB-KW"/>
</dbReference>
<dbReference type="SUPFAM" id="SSF51412">
    <property type="entry name" value="Inosine monophosphate dehydrogenase (IMPDH)"/>
    <property type="match status" value="1"/>
</dbReference>
<evidence type="ECO:0000256" key="8">
    <source>
        <dbReference type="ARBA" id="ARBA00023033"/>
    </source>
</evidence>
<evidence type="ECO:0000256" key="9">
    <source>
        <dbReference type="ARBA" id="ARBA00031155"/>
    </source>
</evidence>
<dbReference type="FunFam" id="3.20.20.70:FF:000154">
    <property type="entry name" value="Probable nitronate monooxygenase"/>
    <property type="match status" value="1"/>
</dbReference>
<evidence type="ECO:0000313" key="12">
    <source>
        <dbReference type="EMBL" id="CAA9283189.1"/>
    </source>
</evidence>
<dbReference type="PANTHER" id="PTHR42747">
    <property type="entry name" value="NITRONATE MONOOXYGENASE-RELATED"/>
    <property type="match status" value="1"/>
</dbReference>
<accession>A0A6J4JNX5</accession>
<evidence type="ECO:0000256" key="3">
    <source>
        <dbReference type="ARBA" id="ARBA00022575"/>
    </source>
</evidence>